<sequence length="100" mass="11038">MAVLFLLLFLCGPPQAAAASMDASPALCARGTGWDVSWILMLLLAAGQGFTILALSIMLWRQRVQRAQCRDASIPHFKPEIQVYENIHVARLSPPAHKIR</sequence>
<feature type="transmembrane region" description="Helical" evidence="7">
    <location>
        <begin position="38"/>
        <end position="60"/>
    </location>
</feature>
<evidence type="ECO:0000256" key="6">
    <source>
        <dbReference type="ARBA" id="ARBA00023180"/>
    </source>
</evidence>
<evidence type="ECO:0000256" key="2">
    <source>
        <dbReference type="ARBA" id="ARBA00022475"/>
    </source>
</evidence>
<keyword evidence="7" id="KW-0812">Transmembrane</keyword>
<evidence type="ECO:0000256" key="7">
    <source>
        <dbReference type="SAM" id="Phobius"/>
    </source>
</evidence>
<keyword evidence="6" id="KW-0325">Glycoprotein</keyword>
<evidence type="ECO:0000313" key="10">
    <source>
        <dbReference type="Proteomes" id="UP000823872"/>
    </source>
</evidence>
<proteinExistence type="predicted"/>
<keyword evidence="3 8" id="KW-0732">Signal</keyword>
<evidence type="ECO:0000256" key="3">
    <source>
        <dbReference type="ARBA" id="ARBA00022729"/>
    </source>
</evidence>
<dbReference type="GeneTree" id="ENSGT00390000015960"/>
<keyword evidence="10" id="KW-1185">Reference proteome</keyword>
<keyword evidence="2" id="KW-1003">Cell membrane</keyword>
<reference evidence="9" key="3">
    <citation type="submission" date="2025-09" db="UniProtKB">
        <authorList>
            <consortium name="Ensembl"/>
        </authorList>
    </citation>
    <scope>IDENTIFICATION</scope>
    <source>
        <strain evidence="9">breed Abyssinian</strain>
    </source>
</reference>
<feature type="signal peptide" evidence="8">
    <location>
        <begin position="1"/>
        <end position="18"/>
    </location>
</feature>
<evidence type="ECO:0000256" key="8">
    <source>
        <dbReference type="SAM" id="SignalP"/>
    </source>
</evidence>
<evidence type="ECO:0000256" key="5">
    <source>
        <dbReference type="ARBA" id="ARBA00023157"/>
    </source>
</evidence>
<feature type="chain" id="PRO_5046882705" evidence="8">
    <location>
        <begin position="19"/>
        <end position="100"/>
    </location>
</feature>
<evidence type="ECO:0000313" key="9">
    <source>
        <dbReference type="Ensembl" id="ENSFCTP00005047079.1"/>
    </source>
</evidence>
<dbReference type="PANTHER" id="PTHR32286:SF10">
    <property type="entry name" value="LYMPHOCYTE ANTIGEN 6 COMPLEX LOCUS PROTEIN G6F"/>
    <property type="match status" value="1"/>
</dbReference>
<evidence type="ECO:0000256" key="1">
    <source>
        <dbReference type="ARBA" id="ARBA00004236"/>
    </source>
</evidence>
<comment type="subcellular location">
    <subcellularLocation>
        <location evidence="1">Cell membrane</location>
    </subcellularLocation>
</comment>
<keyword evidence="4 7" id="KW-0472">Membrane</keyword>
<reference evidence="9 10" key="1">
    <citation type="submission" date="2021-02" db="EMBL/GenBank/DDBJ databases">
        <title>Safari Cat Assemblies.</title>
        <authorList>
            <person name="Bredemeyer K.R."/>
            <person name="Murphy W.J."/>
        </authorList>
    </citation>
    <scope>NUCLEOTIDE SEQUENCE [LARGE SCALE GENOMIC DNA]</scope>
</reference>
<dbReference type="PANTHER" id="PTHR32286">
    <property type="entry name" value="LYMPHOCYTE ANTIGEN 6 COMPLEX LOCUS PROTEIN G6F"/>
    <property type="match status" value="1"/>
</dbReference>
<keyword evidence="7" id="KW-1133">Transmembrane helix</keyword>
<name>A0ABI7ZJ88_FELCA</name>
<organism evidence="9 10">
    <name type="scientific">Felis catus</name>
    <name type="common">Cat</name>
    <name type="synonym">Felis silvestris catus</name>
    <dbReference type="NCBI Taxonomy" id="9685"/>
    <lineage>
        <taxon>Eukaryota</taxon>
        <taxon>Metazoa</taxon>
        <taxon>Chordata</taxon>
        <taxon>Craniata</taxon>
        <taxon>Vertebrata</taxon>
        <taxon>Euteleostomi</taxon>
        <taxon>Mammalia</taxon>
        <taxon>Eutheria</taxon>
        <taxon>Laurasiatheria</taxon>
        <taxon>Carnivora</taxon>
        <taxon>Feliformia</taxon>
        <taxon>Felidae</taxon>
        <taxon>Felinae</taxon>
        <taxon>Felis</taxon>
    </lineage>
</organism>
<dbReference type="InterPro" id="IPR026524">
    <property type="entry name" value="LY6G6d/LY6G6f"/>
</dbReference>
<accession>A0ABI7ZJ88</accession>
<evidence type="ECO:0000256" key="4">
    <source>
        <dbReference type="ARBA" id="ARBA00023136"/>
    </source>
</evidence>
<keyword evidence="5" id="KW-1015">Disulfide bond</keyword>
<dbReference type="Proteomes" id="UP000823872">
    <property type="component" value="Chromosome B2"/>
</dbReference>
<reference evidence="9" key="2">
    <citation type="submission" date="2025-08" db="UniProtKB">
        <authorList>
            <consortium name="Ensembl"/>
        </authorList>
    </citation>
    <scope>IDENTIFICATION</scope>
    <source>
        <strain evidence="9">breed Abyssinian</strain>
    </source>
</reference>
<protein>
    <submittedName>
        <fullName evidence="9">Uncharacterized protein</fullName>
    </submittedName>
</protein>
<gene>
    <name evidence="9" type="primary">LY6G6F</name>
</gene>
<dbReference type="Ensembl" id="ENSFCTT00005064956.1">
    <property type="protein sequence ID" value="ENSFCTP00005047079.1"/>
    <property type="gene ID" value="ENSFCTG00005022724.1"/>
</dbReference>